<dbReference type="Gene3D" id="3.40.109.10">
    <property type="entry name" value="NADH Oxidase"/>
    <property type="match status" value="1"/>
</dbReference>
<evidence type="ECO:0000313" key="2">
    <source>
        <dbReference type="Proteomes" id="UP000030300"/>
    </source>
</evidence>
<dbReference type="AlphaFoldDB" id="A0A0J9YH66"/>
<organism evidence="1 2">
    <name type="scientific">Nocardioides simplex</name>
    <name type="common">Arthrobacter simplex</name>
    <dbReference type="NCBI Taxonomy" id="2045"/>
    <lineage>
        <taxon>Bacteria</taxon>
        <taxon>Bacillati</taxon>
        <taxon>Actinomycetota</taxon>
        <taxon>Actinomycetes</taxon>
        <taxon>Propionibacteriales</taxon>
        <taxon>Nocardioidaceae</taxon>
        <taxon>Pimelobacter</taxon>
    </lineage>
</organism>
<dbReference type="KEGG" id="psim:KR76_26915"/>
<name>A0A0J9YH66_NOCSI</name>
<evidence type="ECO:0000313" key="1">
    <source>
        <dbReference type="EMBL" id="AIY19493.1"/>
    </source>
</evidence>
<gene>
    <name evidence="1" type="ORF">KR76_26915</name>
</gene>
<proteinExistence type="predicted"/>
<sequence length="342" mass="37227">MITAAAHQQSDLGLAELQAGDSSAAEIDTLFPPRQLTIDRIEAARSFLDPTTRSVIRRGLEQIGTSPDVPARAASWIENGWEESLRYYAWSRCVTYADGADPTGEKRRRTVAQYRETSEPPDVPALPSEHAYRLPSPIEPAAAEIVEGLLTRRSIRHFKGTISTEHLSTILTGGWRSAGFAAGPEVASSLDYFRGAPGVYSVALWIWGIDDVEPGVYLWTRGSSGGDHLTRIRRGASGTEVSEILQGLQAPRSASATAFLLGDLERYSWIYRHEHALRSMYIASGRWAQGATMAAAALRLGSVVTPATTDSVVLDELHLGRQRFAPLHTITFGRPSSSVGRA</sequence>
<dbReference type="SUPFAM" id="SSF55469">
    <property type="entry name" value="FMN-dependent nitroreductase-like"/>
    <property type="match status" value="1"/>
</dbReference>
<protein>
    <submittedName>
        <fullName evidence="1">Uncharacterized protein</fullName>
    </submittedName>
</protein>
<dbReference type="RefSeq" id="WP_038682746.1">
    <property type="nucleotide sequence ID" value="NZ_BJMC01000020.1"/>
</dbReference>
<dbReference type="Proteomes" id="UP000030300">
    <property type="component" value="Chromosome"/>
</dbReference>
<dbReference type="OrthoDB" id="3723182at2"/>
<dbReference type="STRING" id="2045.KR76_26915"/>
<dbReference type="GeneID" id="96612371"/>
<dbReference type="GO" id="GO:0016491">
    <property type="term" value="F:oxidoreductase activity"/>
    <property type="evidence" value="ECO:0007669"/>
    <property type="project" value="InterPro"/>
</dbReference>
<dbReference type="eggNOG" id="COG0778">
    <property type="taxonomic scope" value="Bacteria"/>
</dbReference>
<reference evidence="1 2" key="1">
    <citation type="journal article" date="2015" name="Genome Announc.">
        <title>Complete Genome Sequence of Steroid-Transforming Nocardioides simplex VKM Ac-2033D.</title>
        <authorList>
            <person name="Shtratnikova V.Y."/>
            <person name="Schelkunov M.I."/>
            <person name="Pekov Y.A."/>
            <person name="Fokina V.V."/>
            <person name="Logacheva M.D."/>
            <person name="Sokolov S.L."/>
            <person name="Bragin E.Y."/>
            <person name="Ashapkin V.V."/>
            <person name="Donova M.V."/>
        </authorList>
    </citation>
    <scope>NUCLEOTIDE SEQUENCE [LARGE SCALE GENOMIC DNA]</scope>
    <source>
        <strain evidence="1 2">VKM Ac-2033D</strain>
    </source>
</reference>
<dbReference type="InterPro" id="IPR000415">
    <property type="entry name" value="Nitroreductase-like"/>
</dbReference>
<accession>A0A0J9YH66</accession>
<dbReference type="EMBL" id="CP009896">
    <property type="protein sequence ID" value="AIY19493.1"/>
    <property type="molecule type" value="Genomic_DNA"/>
</dbReference>
<keyword evidence="2" id="KW-1185">Reference proteome</keyword>